<dbReference type="RefSeq" id="XP_018131542.1">
    <property type="nucleotide sequence ID" value="XM_018274578.2"/>
</dbReference>
<dbReference type="STRING" id="342668.A0A1B8GPN7"/>
<dbReference type="GO" id="GO:0004722">
    <property type="term" value="F:protein serine/threonine phosphatase activity"/>
    <property type="evidence" value="ECO:0007669"/>
    <property type="project" value="UniProtKB-EC"/>
</dbReference>
<dbReference type="AlphaFoldDB" id="A0A1B8GPN7"/>
<dbReference type="EC" id="3.1.3.16" evidence="1"/>
<keyword evidence="5" id="KW-1185">Reference proteome</keyword>
<reference evidence="4 5" key="1">
    <citation type="submission" date="2016-03" db="EMBL/GenBank/DDBJ databases">
        <title>Comparative genomics of Pseudogymnoascus destructans, the fungus causing white-nose syndrome of bats.</title>
        <authorList>
            <person name="Palmer J.M."/>
            <person name="Drees K.P."/>
            <person name="Foster J.T."/>
            <person name="Lindner D.L."/>
        </authorList>
    </citation>
    <scope>NUCLEOTIDE SEQUENCE [LARGE SCALE GENOMIC DNA]</scope>
    <source>
        <strain evidence="4 5">UAMH 10579</strain>
    </source>
</reference>
<dbReference type="Gene3D" id="3.60.40.10">
    <property type="entry name" value="PPM-type phosphatase domain"/>
    <property type="match status" value="1"/>
</dbReference>
<comment type="cofactor">
    <cofactor evidence="1">
        <name>Mg(2+)</name>
        <dbReference type="ChEBI" id="CHEBI:18420"/>
    </cofactor>
</comment>
<name>A0A1B8GPN7_9PEZI</name>
<evidence type="ECO:0000259" key="3">
    <source>
        <dbReference type="PROSITE" id="PS51746"/>
    </source>
</evidence>
<feature type="region of interest" description="Disordered" evidence="2">
    <location>
        <begin position="36"/>
        <end position="93"/>
    </location>
</feature>
<dbReference type="PANTHER" id="PTHR12320">
    <property type="entry name" value="PROTEIN PHOSPHATASE 2C"/>
    <property type="match status" value="1"/>
</dbReference>
<comment type="catalytic activity">
    <reaction evidence="1">
        <text>O-phospho-L-seryl-[protein] + H2O = L-seryl-[protein] + phosphate</text>
        <dbReference type="Rhea" id="RHEA:20629"/>
        <dbReference type="Rhea" id="RHEA-COMP:9863"/>
        <dbReference type="Rhea" id="RHEA-COMP:11604"/>
        <dbReference type="ChEBI" id="CHEBI:15377"/>
        <dbReference type="ChEBI" id="CHEBI:29999"/>
        <dbReference type="ChEBI" id="CHEBI:43474"/>
        <dbReference type="ChEBI" id="CHEBI:83421"/>
        <dbReference type="EC" id="3.1.3.16"/>
    </reaction>
</comment>
<comment type="similarity">
    <text evidence="1">Belongs to the PP2C family.</text>
</comment>
<dbReference type="GeneID" id="28838498"/>
<keyword evidence="1" id="KW-0464">Manganese</keyword>
<keyword evidence="1" id="KW-0904">Protein phosphatase</keyword>
<dbReference type="PANTHER" id="PTHR12320:SF24">
    <property type="entry name" value="PROTEIN PHOSPHATASE"/>
    <property type="match status" value="1"/>
</dbReference>
<evidence type="ECO:0000256" key="2">
    <source>
        <dbReference type="SAM" id="MobiDB-lite"/>
    </source>
</evidence>
<evidence type="ECO:0000313" key="5">
    <source>
        <dbReference type="Proteomes" id="UP000091956"/>
    </source>
</evidence>
<keyword evidence="1" id="KW-0460">Magnesium</keyword>
<feature type="domain" description="PPM-type phosphatase" evidence="3">
    <location>
        <begin position="145"/>
        <end position="420"/>
    </location>
</feature>
<dbReference type="PROSITE" id="PS51746">
    <property type="entry name" value="PPM_2"/>
    <property type="match status" value="1"/>
</dbReference>
<keyword evidence="1" id="KW-0479">Metal-binding</keyword>
<dbReference type="FunFam" id="3.60.40.10:FF:000118">
    <property type="entry name" value="Phosphatase 2C-like domain-containing protein"/>
    <property type="match status" value="1"/>
</dbReference>
<evidence type="ECO:0000313" key="4">
    <source>
        <dbReference type="EMBL" id="OBT97809.1"/>
    </source>
</evidence>
<protein>
    <recommendedName>
        <fullName evidence="1">Protein phosphatase</fullName>
        <ecNumber evidence="1">3.1.3.16</ecNumber>
    </recommendedName>
</protein>
<dbReference type="InterPro" id="IPR036457">
    <property type="entry name" value="PPM-type-like_dom_sf"/>
</dbReference>
<proteinExistence type="inferred from homology"/>
<comment type="catalytic activity">
    <reaction evidence="1">
        <text>O-phospho-L-threonyl-[protein] + H2O = L-threonyl-[protein] + phosphate</text>
        <dbReference type="Rhea" id="RHEA:47004"/>
        <dbReference type="Rhea" id="RHEA-COMP:11060"/>
        <dbReference type="Rhea" id="RHEA-COMP:11605"/>
        <dbReference type="ChEBI" id="CHEBI:15377"/>
        <dbReference type="ChEBI" id="CHEBI:30013"/>
        <dbReference type="ChEBI" id="CHEBI:43474"/>
        <dbReference type="ChEBI" id="CHEBI:61977"/>
        <dbReference type="EC" id="3.1.3.16"/>
    </reaction>
</comment>
<feature type="region of interest" description="Disordered" evidence="2">
    <location>
        <begin position="138"/>
        <end position="157"/>
    </location>
</feature>
<feature type="compositionally biased region" description="Low complexity" evidence="2">
    <location>
        <begin position="38"/>
        <end position="85"/>
    </location>
</feature>
<reference evidence="5" key="2">
    <citation type="journal article" date="2018" name="Nat. Commun.">
        <title>Extreme sensitivity to ultraviolet light in the fungal pathogen causing white-nose syndrome of bats.</title>
        <authorList>
            <person name="Palmer J.M."/>
            <person name="Drees K.P."/>
            <person name="Foster J.T."/>
            <person name="Lindner D.L."/>
        </authorList>
    </citation>
    <scope>NUCLEOTIDE SEQUENCE [LARGE SCALE GENOMIC DNA]</scope>
    <source>
        <strain evidence="5">UAMH 10579</strain>
    </source>
</reference>
<accession>A0A1B8GPN7</accession>
<dbReference type="InterPro" id="IPR039123">
    <property type="entry name" value="PPTC7"/>
</dbReference>
<dbReference type="EMBL" id="KV460220">
    <property type="protein sequence ID" value="OBT97809.1"/>
    <property type="molecule type" value="Genomic_DNA"/>
</dbReference>
<gene>
    <name evidence="4" type="ORF">VE01_05112</name>
</gene>
<dbReference type="Proteomes" id="UP000091956">
    <property type="component" value="Unassembled WGS sequence"/>
</dbReference>
<dbReference type="SUPFAM" id="SSF81606">
    <property type="entry name" value="PP2C-like"/>
    <property type="match status" value="1"/>
</dbReference>
<dbReference type="InterPro" id="IPR001932">
    <property type="entry name" value="PPM-type_phosphatase-like_dom"/>
</dbReference>
<dbReference type="OrthoDB" id="25675at2759"/>
<evidence type="ECO:0000256" key="1">
    <source>
        <dbReference type="RuleBase" id="RU366020"/>
    </source>
</evidence>
<organism evidence="4 5">
    <name type="scientific">Pseudogymnoascus verrucosus</name>
    <dbReference type="NCBI Taxonomy" id="342668"/>
    <lineage>
        <taxon>Eukaryota</taxon>
        <taxon>Fungi</taxon>
        <taxon>Dikarya</taxon>
        <taxon>Ascomycota</taxon>
        <taxon>Pezizomycotina</taxon>
        <taxon>Leotiomycetes</taxon>
        <taxon>Thelebolales</taxon>
        <taxon>Thelebolaceae</taxon>
        <taxon>Pseudogymnoascus</taxon>
    </lineage>
</organism>
<keyword evidence="1" id="KW-0378">Hydrolase</keyword>
<dbReference type="SMART" id="SM00332">
    <property type="entry name" value="PP2Cc"/>
    <property type="match status" value="1"/>
</dbReference>
<comment type="cofactor">
    <cofactor evidence="1">
        <name>Mn(2+)</name>
        <dbReference type="ChEBI" id="CHEBI:29035"/>
    </cofactor>
</comment>
<sequence>MRRSSILSLRRPFVRALPGRCFARLTERFGGLEGRELGGTAAASTTSSPPSSLKESPNSPTGTISPPTTATTATTTTTTTAASTTPAPPLRRPSPFYLDTGISLFAKRAPRPFPPPFLSPPTTSFSDALSTHQWSWDRRRGRGERKGEATVGGERVGGVTNGDDAVVVGEGFVGVCDGVGAWSTRKGGHAGLWSRLIVHFWAAEIERAANEGGEPTPIEYLQRAYEQTLEATTQPTEWQGTTTATGAQLHFENTDADGAERPVLYVTNLGDSQVLILRPRNSKVLFKTEPQWHWFDCPRQLGTNSPDTPMGAAVMDKVVVEVGDVVLAVSDGVTDNLWEHEVVSCVVSGMKEWEEAEKAAKAGSVTKGRMQFVAEKLMNAARVIAQDPFAESPFMEHAIEEGLAMEGGKLDDISVVVGLIRRNDG</sequence>
<dbReference type="GO" id="GO:0046872">
    <property type="term" value="F:metal ion binding"/>
    <property type="evidence" value="ECO:0007669"/>
    <property type="project" value="UniProtKB-UniRule"/>
</dbReference>